<dbReference type="EMBL" id="JAAMRR010000799">
    <property type="protein sequence ID" value="NGX96591.1"/>
    <property type="molecule type" value="Genomic_DNA"/>
</dbReference>
<sequence length="142" mass="15476">MLAARQIDRSGTRLSVALLLSHEIGLRASDISRICSHDVYDPEGKVRETLSVSSGRGERALPLNSIPLRSALADHYELSINNHFPDGPQPLIASQRGGPMTAASLARWMTSAYRAAGLKSGSSRSGRRTLRANLERFALTRH</sequence>
<keyword evidence="1" id="KW-0233">DNA recombination</keyword>
<gene>
    <name evidence="3" type="ORF">G4V63_15650</name>
</gene>
<dbReference type="GO" id="GO:0003677">
    <property type="term" value="F:DNA binding"/>
    <property type="evidence" value="ECO:0007669"/>
    <property type="project" value="InterPro"/>
</dbReference>
<keyword evidence="4" id="KW-1185">Reference proteome</keyword>
<dbReference type="SUPFAM" id="SSF56349">
    <property type="entry name" value="DNA breaking-rejoining enzymes"/>
    <property type="match status" value="1"/>
</dbReference>
<dbReference type="Gene3D" id="1.10.443.10">
    <property type="entry name" value="Intergrase catalytic core"/>
    <property type="match status" value="1"/>
</dbReference>
<organism evidence="3 4">
    <name type="scientific">Candidatus Afipia apatlaquensis</name>
    <dbReference type="NCBI Taxonomy" id="2712852"/>
    <lineage>
        <taxon>Bacteria</taxon>
        <taxon>Pseudomonadati</taxon>
        <taxon>Pseudomonadota</taxon>
        <taxon>Alphaproteobacteria</taxon>
        <taxon>Hyphomicrobiales</taxon>
        <taxon>Nitrobacteraceae</taxon>
        <taxon>Afipia</taxon>
    </lineage>
</organism>
<dbReference type="Proteomes" id="UP000480266">
    <property type="component" value="Unassembled WGS sequence"/>
</dbReference>
<feature type="domain" description="Tyr recombinase" evidence="2">
    <location>
        <begin position="1"/>
        <end position="142"/>
    </location>
</feature>
<dbReference type="GO" id="GO:0015074">
    <property type="term" value="P:DNA integration"/>
    <property type="evidence" value="ECO:0007669"/>
    <property type="project" value="InterPro"/>
</dbReference>
<evidence type="ECO:0000313" key="4">
    <source>
        <dbReference type="Proteomes" id="UP000480266"/>
    </source>
</evidence>
<proteinExistence type="predicted"/>
<reference evidence="3" key="1">
    <citation type="submission" date="2020-02" db="EMBL/GenBank/DDBJ databases">
        <title>Draft genome sequence of Candidatus Afipia apatlaquensis IBT-C3, a potential strain for decolorization of textile dyes.</title>
        <authorList>
            <person name="Sanchez-Reyes A."/>
            <person name="Breton-Deval L."/>
            <person name="Mangelson H."/>
            <person name="Sanchez-Flores A."/>
        </authorList>
    </citation>
    <scope>NUCLEOTIDE SEQUENCE [LARGE SCALE GENOMIC DNA]</scope>
    <source>
        <strain evidence="3">IBT-C3</strain>
    </source>
</reference>
<dbReference type="GO" id="GO:0006310">
    <property type="term" value="P:DNA recombination"/>
    <property type="evidence" value="ECO:0007669"/>
    <property type="project" value="UniProtKB-KW"/>
</dbReference>
<name>A0A7C9VMZ5_9BRAD</name>
<protein>
    <submittedName>
        <fullName evidence="3">Site-specific integrase</fullName>
    </submittedName>
</protein>
<dbReference type="InterPro" id="IPR002104">
    <property type="entry name" value="Integrase_catalytic"/>
</dbReference>
<accession>A0A7C9VMZ5</accession>
<evidence type="ECO:0000259" key="2">
    <source>
        <dbReference type="PROSITE" id="PS51898"/>
    </source>
</evidence>
<evidence type="ECO:0000313" key="3">
    <source>
        <dbReference type="EMBL" id="NGX96591.1"/>
    </source>
</evidence>
<dbReference type="PROSITE" id="PS51898">
    <property type="entry name" value="TYR_RECOMBINASE"/>
    <property type="match status" value="1"/>
</dbReference>
<comment type="caution">
    <text evidence="3">The sequence shown here is derived from an EMBL/GenBank/DDBJ whole genome shotgun (WGS) entry which is preliminary data.</text>
</comment>
<dbReference type="InterPro" id="IPR011010">
    <property type="entry name" value="DNA_brk_join_enz"/>
</dbReference>
<evidence type="ECO:0000256" key="1">
    <source>
        <dbReference type="ARBA" id="ARBA00023172"/>
    </source>
</evidence>
<dbReference type="InterPro" id="IPR013762">
    <property type="entry name" value="Integrase-like_cat_sf"/>
</dbReference>
<dbReference type="AlphaFoldDB" id="A0A7C9VMZ5"/>